<dbReference type="RefSeq" id="WP_137097415.1">
    <property type="nucleotide sequence ID" value="NZ_SWMS01000049.1"/>
</dbReference>
<gene>
    <name evidence="1" type="ORF">FCN18_37355</name>
</gene>
<keyword evidence="2" id="KW-1185">Reference proteome</keyword>
<comment type="caution">
    <text evidence="1">The sequence shown here is derived from an EMBL/GenBank/DDBJ whole genome shotgun (WGS) entry which is preliminary data.</text>
</comment>
<name>A0ABY2RST7_9PSEU</name>
<evidence type="ECO:0008006" key="3">
    <source>
        <dbReference type="Google" id="ProtNLM"/>
    </source>
</evidence>
<organism evidence="1 2">
    <name type="scientific">Prauserella endophytica</name>
    <dbReference type="NCBI Taxonomy" id="1592324"/>
    <lineage>
        <taxon>Bacteria</taxon>
        <taxon>Bacillati</taxon>
        <taxon>Actinomycetota</taxon>
        <taxon>Actinomycetes</taxon>
        <taxon>Pseudonocardiales</taxon>
        <taxon>Pseudonocardiaceae</taxon>
        <taxon>Prauserella</taxon>
        <taxon>Prauserella coralliicola group</taxon>
    </lineage>
</organism>
<accession>A0ABY2RST7</accession>
<dbReference type="Proteomes" id="UP000309992">
    <property type="component" value="Unassembled WGS sequence"/>
</dbReference>
<sequence length="81" mass="8968">MMVNVLDDMFTASMKFVEEALCTGCPKLRPENLRNFAVAQWDTPHGTTLRLCKACLDACLDAADNFPLAEPTKLTFLCKVA</sequence>
<evidence type="ECO:0000313" key="1">
    <source>
        <dbReference type="EMBL" id="TKG58886.1"/>
    </source>
</evidence>
<protein>
    <recommendedName>
        <fullName evidence="3">Ferredoxin</fullName>
    </recommendedName>
</protein>
<evidence type="ECO:0000313" key="2">
    <source>
        <dbReference type="Proteomes" id="UP000309992"/>
    </source>
</evidence>
<dbReference type="EMBL" id="SWMS01000049">
    <property type="protein sequence ID" value="TKG58886.1"/>
    <property type="molecule type" value="Genomic_DNA"/>
</dbReference>
<reference evidence="1 2" key="1">
    <citation type="journal article" date="2015" name="Antonie Van Leeuwenhoek">
        <title>Prauserella endophytica sp. nov., an endophytic actinobacterium isolated from Tamarix taklamakanensis.</title>
        <authorList>
            <person name="Liu J.M."/>
            <person name="Habden X."/>
            <person name="Guo L."/>
            <person name="Tuo L."/>
            <person name="Jiang Z.K."/>
            <person name="Liu S.W."/>
            <person name="Liu X.F."/>
            <person name="Chen L."/>
            <person name="Li R.F."/>
            <person name="Zhang Y.Q."/>
            <person name="Sun C.H."/>
        </authorList>
    </citation>
    <scope>NUCLEOTIDE SEQUENCE [LARGE SCALE GENOMIC DNA]</scope>
    <source>
        <strain evidence="1 2">CGMCC 4.7182</strain>
    </source>
</reference>
<proteinExistence type="predicted"/>